<dbReference type="GO" id="GO:0043138">
    <property type="term" value="F:3'-5' DNA helicase activity"/>
    <property type="evidence" value="ECO:0007669"/>
    <property type="project" value="UniProtKB-EC"/>
</dbReference>
<dbReference type="PANTHER" id="PTHR11070">
    <property type="entry name" value="UVRD / RECB / PCRA DNA HELICASE FAMILY MEMBER"/>
    <property type="match status" value="1"/>
</dbReference>
<dbReference type="SUPFAM" id="SSF52540">
    <property type="entry name" value="P-loop containing nucleoside triphosphate hydrolases"/>
    <property type="match status" value="1"/>
</dbReference>
<evidence type="ECO:0000259" key="13">
    <source>
        <dbReference type="PROSITE" id="PS51198"/>
    </source>
</evidence>
<comment type="catalytic activity">
    <reaction evidence="10">
        <text>ATP + H2O = ADP + phosphate + H(+)</text>
        <dbReference type="Rhea" id="RHEA:13065"/>
        <dbReference type="ChEBI" id="CHEBI:15377"/>
        <dbReference type="ChEBI" id="CHEBI:15378"/>
        <dbReference type="ChEBI" id="CHEBI:30616"/>
        <dbReference type="ChEBI" id="CHEBI:43474"/>
        <dbReference type="ChEBI" id="CHEBI:456216"/>
        <dbReference type="EC" id="5.6.2.4"/>
    </reaction>
</comment>
<evidence type="ECO:0000256" key="3">
    <source>
        <dbReference type="ARBA" id="ARBA00022801"/>
    </source>
</evidence>
<evidence type="ECO:0000256" key="12">
    <source>
        <dbReference type="SAM" id="MobiDB-lite"/>
    </source>
</evidence>
<dbReference type="Pfam" id="PF00580">
    <property type="entry name" value="UvrD-helicase"/>
    <property type="match status" value="1"/>
</dbReference>
<evidence type="ECO:0000256" key="5">
    <source>
        <dbReference type="ARBA" id="ARBA00022840"/>
    </source>
</evidence>
<feature type="domain" description="UvrD-like helicase ATP-binding" evidence="13">
    <location>
        <begin position="9"/>
        <end position="289"/>
    </location>
</feature>
<dbReference type="InterPro" id="IPR027417">
    <property type="entry name" value="P-loop_NTPase"/>
</dbReference>
<evidence type="ECO:0000256" key="4">
    <source>
        <dbReference type="ARBA" id="ARBA00022806"/>
    </source>
</evidence>
<name>A0A6J4K242_9CHLR</name>
<dbReference type="EC" id="5.6.2.4" evidence="9"/>
<reference evidence="15" key="1">
    <citation type="submission" date="2020-02" db="EMBL/GenBank/DDBJ databases">
        <authorList>
            <person name="Meier V. D."/>
        </authorList>
    </citation>
    <scope>NUCLEOTIDE SEQUENCE</scope>
    <source>
        <strain evidence="15">AVDCRST_MAG26</strain>
    </source>
</reference>
<keyword evidence="4 11" id="KW-0347">Helicase</keyword>
<dbReference type="Pfam" id="PF13361">
    <property type="entry name" value="UvrD_C"/>
    <property type="match status" value="2"/>
</dbReference>
<dbReference type="InterPro" id="IPR013986">
    <property type="entry name" value="DExx_box_DNA_helicase_dom_sf"/>
</dbReference>
<keyword evidence="7" id="KW-0413">Isomerase</keyword>
<evidence type="ECO:0000256" key="9">
    <source>
        <dbReference type="ARBA" id="ARBA00034808"/>
    </source>
</evidence>
<accession>A0A6J4K242</accession>
<evidence type="ECO:0000256" key="2">
    <source>
        <dbReference type="ARBA" id="ARBA00022741"/>
    </source>
</evidence>
<protein>
    <recommendedName>
        <fullName evidence="9">DNA 3'-5' helicase</fullName>
        <ecNumber evidence="9">5.6.2.4</ecNumber>
    </recommendedName>
</protein>
<evidence type="ECO:0000256" key="10">
    <source>
        <dbReference type="ARBA" id="ARBA00048988"/>
    </source>
</evidence>
<keyword evidence="6" id="KW-0238">DNA-binding</keyword>
<dbReference type="Gene3D" id="1.10.486.10">
    <property type="entry name" value="PCRA, domain 4"/>
    <property type="match status" value="1"/>
</dbReference>
<dbReference type="GO" id="GO:0033202">
    <property type="term" value="C:DNA helicase complex"/>
    <property type="evidence" value="ECO:0007669"/>
    <property type="project" value="TreeGrafter"/>
</dbReference>
<evidence type="ECO:0000256" key="7">
    <source>
        <dbReference type="ARBA" id="ARBA00023235"/>
    </source>
</evidence>
<dbReference type="GO" id="GO:0009314">
    <property type="term" value="P:response to radiation"/>
    <property type="evidence" value="ECO:0007669"/>
    <property type="project" value="UniProtKB-ARBA"/>
</dbReference>
<evidence type="ECO:0000256" key="11">
    <source>
        <dbReference type="PROSITE-ProRule" id="PRU00560"/>
    </source>
</evidence>
<feature type="domain" description="UvrD-like helicase C-terminal" evidence="14">
    <location>
        <begin position="290"/>
        <end position="585"/>
    </location>
</feature>
<dbReference type="FunFam" id="1.10.10.160:FF:000001">
    <property type="entry name" value="ATP-dependent DNA helicase"/>
    <property type="match status" value="1"/>
</dbReference>
<dbReference type="Gene3D" id="1.10.10.160">
    <property type="match status" value="1"/>
</dbReference>
<evidence type="ECO:0000256" key="6">
    <source>
        <dbReference type="ARBA" id="ARBA00023125"/>
    </source>
</evidence>
<evidence type="ECO:0000256" key="8">
    <source>
        <dbReference type="ARBA" id="ARBA00034617"/>
    </source>
</evidence>
<feature type="binding site" evidence="11">
    <location>
        <begin position="30"/>
        <end position="37"/>
    </location>
    <ligand>
        <name>ATP</name>
        <dbReference type="ChEBI" id="CHEBI:30616"/>
    </ligand>
</feature>
<organism evidence="15">
    <name type="scientific">uncultured Chloroflexia bacterium</name>
    <dbReference type="NCBI Taxonomy" id="1672391"/>
    <lineage>
        <taxon>Bacteria</taxon>
        <taxon>Bacillati</taxon>
        <taxon>Chloroflexota</taxon>
        <taxon>Chloroflexia</taxon>
        <taxon>environmental samples</taxon>
    </lineage>
</organism>
<dbReference type="InterPro" id="IPR000212">
    <property type="entry name" value="DNA_helicase_UvrD/REP"/>
</dbReference>
<feature type="compositionally biased region" description="Low complexity" evidence="12">
    <location>
        <begin position="687"/>
        <end position="704"/>
    </location>
</feature>
<dbReference type="GO" id="GO:0003677">
    <property type="term" value="F:DNA binding"/>
    <property type="evidence" value="ECO:0007669"/>
    <property type="project" value="UniProtKB-KW"/>
</dbReference>
<keyword evidence="2 11" id="KW-0547">Nucleotide-binding</keyword>
<dbReference type="GO" id="GO:0000725">
    <property type="term" value="P:recombinational repair"/>
    <property type="evidence" value="ECO:0007669"/>
    <property type="project" value="TreeGrafter"/>
</dbReference>
<evidence type="ECO:0000259" key="14">
    <source>
        <dbReference type="PROSITE" id="PS51217"/>
    </source>
</evidence>
<dbReference type="Pfam" id="PF21196">
    <property type="entry name" value="PcrA_UvrD_tudor"/>
    <property type="match status" value="1"/>
</dbReference>
<dbReference type="InterPro" id="IPR014016">
    <property type="entry name" value="UvrD-like_ATP-bd"/>
</dbReference>
<feature type="region of interest" description="Disordered" evidence="12">
    <location>
        <begin position="685"/>
        <end position="724"/>
    </location>
</feature>
<keyword evidence="5 11" id="KW-0067">ATP-binding</keyword>
<dbReference type="PROSITE" id="PS51217">
    <property type="entry name" value="UVRD_HELICASE_CTER"/>
    <property type="match status" value="1"/>
</dbReference>
<dbReference type="GO" id="GO:0005829">
    <property type="term" value="C:cytosol"/>
    <property type="evidence" value="ECO:0007669"/>
    <property type="project" value="TreeGrafter"/>
</dbReference>
<dbReference type="AlphaFoldDB" id="A0A6J4K242"/>
<comment type="catalytic activity">
    <reaction evidence="8">
        <text>Couples ATP hydrolysis with the unwinding of duplex DNA by translocating in the 3'-5' direction.</text>
        <dbReference type="EC" id="5.6.2.4"/>
    </reaction>
</comment>
<dbReference type="EMBL" id="CADCTK010001017">
    <property type="protein sequence ID" value="CAA9293821.1"/>
    <property type="molecule type" value="Genomic_DNA"/>
</dbReference>
<gene>
    <name evidence="15" type="ORF">AVDCRST_MAG26-4303</name>
</gene>
<dbReference type="GO" id="GO:0016787">
    <property type="term" value="F:hydrolase activity"/>
    <property type="evidence" value="ECO:0007669"/>
    <property type="project" value="UniProtKB-UniRule"/>
</dbReference>
<dbReference type="CDD" id="cd18807">
    <property type="entry name" value="SF1_C_UvrD"/>
    <property type="match status" value="1"/>
</dbReference>
<dbReference type="GO" id="GO:0005524">
    <property type="term" value="F:ATP binding"/>
    <property type="evidence" value="ECO:0007669"/>
    <property type="project" value="UniProtKB-UniRule"/>
</dbReference>
<keyword evidence="3 11" id="KW-0378">Hydrolase</keyword>
<evidence type="ECO:0000313" key="15">
    <source>
        <dbReference type="EMBL" id="CAA9293821.1"/>
    </source>
</evidence>
<dbReference type="PROSITE" id="PS51198">
    <property type="entry name" value="UVRD_HELICASE_ATP_BIND"/>
    <property type="match status" value="1"/>
</dbReference>
<dbReference type="CDD" id="cd17932">
    <property type="entry name" value="DEXQc_UvrD"/>
    <property type="match status" value="1"/>
</dbReference>
<dbReference type="InterPro" id="IPR014017">
    <property type="entry name" value="DNA_helicase_UvrD-like_C"/>
</dbReference>
<dbReference type="Gene3D" id="3.40.50.300">
    <property type="entry name" value="P-loop containing nucleotide triphosphate hydrolases"/>
    <property type="match status" value="2"/>
</dbReference>
<comment type="similarity">
    <text evidence="1">Belongs to the helicase family. UvrD subfamily.</text>
</comment>
<dbReference type="PANTHER" id="PTHR11070:SF2">
    <property type="entry name" value="ATP-DEPENDENT DNA HELICASE SRS2"/>
    <property type="match status" value="1"/>
</dbReference>
<proteinExistence type="inferred from homology"/>
<sequence length="777" mass="87220">MQAPSSFLARLNEPQQRAVQALGGPVLVLAGPGSGKTRVLTHRVAYLIGELRIDPYKILAVTFTNKAAKEMKERLQALIGEEMTKRLMVGTFHSVCVRILRADIERLGRRRDFVVYDDDDQIQLMRRVIKELNLDEKQYPPRAVHGAISRAKNELVGPAELARLGRSYWDEIVTRCYERYTARLEENNALDFDDLLLLTVRLFQRHPETLRKYQQRFVHVLIDEFQDVNTCQYEFAKLISGHHNHLFVVGDEDQSVYAFRGANMRYVLQFEDDFPDAKVIILEQNYRSTQAILDVASQLIAAGGRRKHPKQLWTQNDRGVLVSLQEAYTEEEEAALVLDEIERLRGKGALELKDCAVLYRTNAQSRAMEEALIRRNMKYRLIGGVRFYERKEVKDILAYLRVVSNPLDSVALFRVINVPPRGIGERTVADLNDWSADLGVPTYTALQLLGENETPSNGEGDGAPLAPTVAPPFTGRTRNALIGFLRLTDGLIKLRDELALVDLLDLVLERTGYHDALVREHGDEDGETRWENVLELRTVATQYANFPRDAQLATFLEEIALVAATDDLDPNQDAVTLITMHQAKGLEYPAVFVVGLEEGLVPHSRSLEDPEQLEEERRLLYVAATRAKERLYLLHAFKRTMYGRTNIATPSRFLGDIPPDLLKRARERGERSGFGQSSIFTSRSSWGTGQATGREAGARGRAATSWGAGARKNTTPLKPVPGAKFTSGMRVRHANFGEGVVVSSTSAADDEEVTVAFVGQGIKKLLAGFAKLEVVKE</sequence>
<evidence type="ECO:0000256" key="1">
    <source>
        <dbReference type="ARBA" id="ARBA00009922"/>
    </source>
</evidence>